<dbReference type="RefSeq" id="WP_018871355.1">
    <property type="nucleotide sequence ID" value="NZ_MUZR01000049.1"/>
</dbReference>
<keyword evidence="2" id="KW-1185">Reference proteome</keyword>
<dbReference type="Pfam" id="PF00543">
    <property type="entry name" value="P-II"/>
    <property type="match status" value="1"/>
</dbReference>
<gene>
    <name evidence="1" type="ORF">B1A74_10765</name>
</gene>
<proteinExistence type="predicted"/>
<dbReference type="EMBL" id="MUZR01000049">
    <property type="protein sequence ID" value="OOC09462.1"/>
    <property type="molecule type" value="Genomic_DNA"/>
</dbReference>
<sequence>MRFSALVAVLPDELEQKAVDAAREAGAAGVTIMDARGIGAEARKTFLGMTYEGSQSVLLWILEKRLALTVLKSLFRELGLDEDPRGVAFITDISHLAGIDRRQIDRFEEQVKDEI</sequence>
<dbReference type="GO" id="GO:0006808">
    <property type="term" value="P:regulation of nitrogen utilization"/>
    <property type="evidence" value="ECO:0007669"/>
    <property type="project" value="InterPro"/>
</dbReference>
<protein>
    <submittedName>
        <fullName evidence="1">Transcriptional regulator</fullName>
    </submittedName>
</protein>
<dbReference type="STRING" id="252474.B1A74_10765"/>
<evidence type="ECO:0000313" key="1">
    <source>
        <dbReference type="EMBL" id="OOC09462.1"/>
    </source>
</evidence>
<dbReference type="InterPro" id="IPR011322">
    <property type="entry name" value="N-reg_PII-like_a/b"/>
</dbReference>
<organism evidence="1 2">
    <name type="scientific">Thioalkalivibrio halophilus</name>
    <dbReference type="NCBI Taxonomy" id="252474"/>
    <lineage>
        <taxon>Bacteria</taxon>
        <taxon>Pseudomonadati</taxon>
        <taxon>Pseudomonadota</taxon>
        <taxon>Gammaproteobacteria</taxon>
        <taxon>Chromatiales</taxon>
        <taxon>Ectothiorhodospiraceae</taxon>
        <taxon>Thioalkalivibrio</taxon>
    </lineage>
</organism>
<dbReference type="SUPFAM" id="SSF54913">
    <property type="entry name" value="GlnB-like"/>
    <property type="match status" value="1"/>
</dbReference>
<dbReference type="InterPro" id="IPR002187">
    <property type="entry name" value="N-reg_PII"/>
</dbReference>
<accession>A0A1V2ZWG9</accession>
<evidence type="ECO:0000313" key="2">
    <source>
        <dbReference type="Proteomes" id="UP000189177"/>
    </source>
</evidence>
<dbReference type="InterPro" id="IPR015867">
    <property type="entry name" value="N-reg_PII/ATP_PRibTrfase_C"/>
</dbReference>
<dbReference type="OrthoDB" id="4943957at2"/>
<name>A0A1V2ZWG9_9GAMM</name>
<dbReference type="Gene3D" id="3.30.70.120">
    <property type="match status" value="1"/>
</dbReference>
<dbReference type="GO" id="GO:0030234">
    <property type="term" value="F:enzyme regulator activity"/>
    <property type="evidence" value="ECO:0007669"/>
    <property type="project" value="InterPro"/>
</dbReference>
<comment type="caution">
    <text evidence="1">The sequence shown here is derived from an EMBL/GenBank/DDBJ whole genome shotgun (WGS) entry which is preliminary data.</text>
</comment>
<reference evidence="1 2" key="1">
    <citation type="submission" date="2017-02" db="EMBL/GenBank/DDBJ databases">
        <title>Genomic diversity within the haloalkaliphilic genus Thioalkalivibrio.</title>
        <authorList>
            <person name="Ahn A.-C."/>
            <person name="Meier-Kolthoff J."/>
            <person name="Overmars L."/>
            <person name="Richter M."/>
            <person name="Woyke T."/>
            <person name="Sorokin D.Y."/>
            <person name="Muyzer G."/>
        </authorList>
    </citation>
    <scope>NUCLEOTIDE SEQUENCE [LARGE SCALE GENOMIC DNA]</scope>
    <source>
        <strain evidence="1 2">HL17</strain>
    </source>
</reference>
<dbReference type="AlphaFoldDB" id="A0A1V2ZWG9"/>
<dbReference type="Proteomes" id="UP000189177">
    <property type="component" value="Unassembled WGS sequence"/>
</dbReference>